<name>A0A7S2AQC1_9DINO</name>
<protein>
    <submittedName>
        <fullName evidence="2">Uncharacterized protein</fullName>
    </submittedName>
</protein>
<reference evidence="2" key="1">
    <citation type="submission" date="2021-01" db="EMBL/GenBank/DDBJ databases">
        <authorList>
            <person name="Corre E."/>
            <person name="Pelletier E."/>
            <person name="Niang G."/>
            <person name="Scheremetjew M."/>
            <person name="Finn R."/>
            <person name="Kale V."/>
            <person name="Holt S."/>
            <person name="Cochrane G."/>
            <person name="Meng A."/>
            <person name="Brown T."/>
            <person name="Cohen L."/>
        </authorList>
    </citation>
    <scope>NUCLEOTIDE SEQUENCE</scope>
    <source>
        <strain evidence="2">CCMP2222</strain>
    </source>
</reference>
<proteinExistence type="predicted"/>
<feature type="region of interest" description="Disordered" evidence="1">
    <location>
        <begin position="1"/>
        <end position="36"/>
    </location>
</feature>
<accession>A0A7S2AQC1</accession>
<dbReference type="EMBL" id="HBGQ01011873">
    <property type="protein sequence ID" value="CAD9374545.1"/>
    <property type="molecule type" value="Transcribed_RNA"/>
</dbReference>
<evidence type="ECO:0000256" key="1">
    <source>
        <dbReference type="SAM" id="MobiDB-lite"/>
    </source>
</evidence>
<evidence type="ECO:0000313" key="2">
    <source>
        <dbReference type="EMBL" id="CAD9374545.1"/>
    </source>
</evidence>
<dbReference type="AlphaFoldDB" id="A0A7S2AQC1"/>
<gene>
    <name evidence="2" type="ORF">AAND1436_LOCUS5807</name>
</gene>
<feature type="compositionally biased region" description="Polar residues" evidence="1">
    <location>
        <begin position="1"/>
        <end position="11"/>
    </location>
</feature>
<feature type="compositionally biased region" description="Basic and acidic residues" evidence="1">
    <location>
        <begin position="14"/>
        <end position="27"/>
    </location>
</feature>
<sequence length="123" mass="13966">MSMESLKTVQKSAFDLKQERRKQESKNAFKTSKPEQPTITVKVTVDNALLDMLSTVRPDWSDADLASVQEKLADIDIETTDDLKFQLHQFGPQKLNEQLKAKGHKAIRMDTLKQLKNTCECAS</sequence>
<organism evidence="2">
    <name type="scientific">Alexandrium andersonii</name>
    <dbReference type="NCBI Taxonomy" id="327968"/>
    <lineage>
        <taxon>Eukaryota</taxon>
        <taxon>Sar</taxon>
        <taxon>Alveolata</taxon>
        <taxon>Dinophyceae</taxon>
        <taxon>Gonyaulacales</taxon>
        <taxon>Pyrocystaceae</taxon>
        <taxon>Alexandrium</taxon>
    </lineage>
</organism>